<dbReference type="AlphaFoldDB" id="A0A7J7L8K6"/>
<proteinExistence type="predicted"/>
<evidence type="ECO:0000313" key="1">
    <source>
        <dbReference type="EMBL" id="KAF6138975.1"/>
    </source>
</evidence>
<comment type="caution">
    <text evidence="1">The sequence shown here is derived from an EMBL/GenBank/DDBJ whole genome shotgun (WGS) entry which is preliminary data.</text>
</comment>
<accession>A0A7J7L8K6</accession>
<dbReference type="EMBL" id="JACGCM010002535">
    <property type="protein sequence ID" value="KAF6138975.1"/>
    <property type="molecule type" value="Genomic_DNA"/>
</dbReference>
<evidence type="ECO:0000313" key="2">
    <source>
        <dbReference type="Proteomes" id="UP000541444"/>
    </source>
</evidence>
<dbReference type="Proteomes" id="UP000541444">
    <property type="component" value="Unassembled WGS sequence"/>
</dbReference>
<gene>
    <name evidence="1" type="ORF">GIB67_010701</name>
</gene>
<reference evidence="1 2" key="1">
    <citation type="journal article" date="2020" name="IScience">
        <title>Genome Sequencing of the Endangered Kingdonia uniflora (Circaeasteraceae, Ranunculales) Reveals Potential Mechanisms of Evolutionary Specialization.</title>
        <authorList>
            <person name="Sun Y."/>
            <person name="Deng T."/>
            <person name="Zhang A."/>
            <person name="Moore M.J."/>
            <person name="Landis J.B."/>
            <person name="Lin N."/>
            <person name="Zhang H."/>
            <person name="Zhang X."/>
            <person name="Huang J."/>
            <person name="Zhang X."/>
            <person name="Sun H."/>
            <person name="Wang H."/>
        </authorList>
    </citation>
    <scope>NUCLEOTIDE SEQUENCE [LARGE SCALE GENOMIC DNA]</scope>
    <source>
        <strain evidence="1">TB1705</strain>
        <tissue evidence="1">Leaf</tissue>
    </source>
</reference>
<keyword evidence="2" id="KW-1185">Reference proteome</keyword>
<organism evidence="1 2">
    <name type="scientific">Kingdonia uniflora</name>
    <dbReference type="NCBI Taxonomy" id="39325"/>
    <lineage>
        <taxon>Eukaryota</taxon>
        <taxon>Viridiplantae</taxon>
        <taxon>Streptophyta</taxon>
        <taxon>Embryophyta</taxon>
        <taxon>Tracheophyta</taxon>
        <taxon>Spermatophyta</taxon>
        <taxon>Magnoliopsida</taxon>
        <taxon>Ranunculales</taxon>
        <taxon>Circaeasteraceae</taxon>
        <taxon>Kingdonia</taxon>
    </lineage>
</organism>
<sequence length="151" mass="17192">MGGGGGGGNPRRKYLKCQFPTCGAFQWLSKAIGQSSNLPSMSNPSFKDGCFGYEKIRHWWRECPWRTVVCPKGGYGFMKLCKSTTQRTKGKKFLVCENVECKHFIWLKDYMYEEGKKNAEFETMTNLNVKVSVTMGLDEFCKEYKGKSSMG</sequence>
<evidence type="ECO:0008006" key="3">
    <source>
        <dbReference type="Google" id="ProtNLM"/>
    </source>
</evidence>
<protein>
    <recommendedName>
        <fullName evidence="3">Zinc finger GRF-type domain-containing protein</fullName>
    </recommendedName>
</protein>
<name>A0A7J7L8K6_9MAGN</name>